<organism evidence="2 3">
    <name type="scientific">Treponema primitia (strain ATCC BAA-887 / DSM 12427 / ZAS-2)</name>
    <dbReference type="NCBI Taxonomy" id="545694"/>
    <lineage>
        <taxon>Bacteria</taxon>
        <taxon>Pseudomonadati</taxon>
        <taxon>Spirochaetota</taxon>
        <taxon>Spirochaetia</taxon>
        <taxon>Spirochaetales</taxon>
        <taxon>Treponemataceae</taxon>
        <taxon>Treponema</taxon>
    </lineage>
</organism>
<sequence length="325" mass="35058">MIGAAVSVALVRSGFLGFLFLLPIGVVAYCFSPRYARICAVLVILGNTAFTLFTGSGGYNPRELWADILYLTALTTAFTWHAAPPARGPAFFRMPTVYRLIAGSVIGALAFALVIYTARDDWGFYALIREQAEALASLYAGASGADVVQQSLSAQYMTADIILETLRVVGLRGGILVSCMLLFFVSRQISLLITWLVRHKPVVNSAVGFHVRAECIWVLSFALLSILVGMRFGIAPLEIVAWNVLVICAILYMAQGVGIALFFFARIMSPALRIFLNLAILVMIFSPGINAVALGVLILLGIAENWVPFRAPKTNGPSSTPGMGE</sequence>
<dbReference type="HOGENOM" id="CLU_855104_0_0_12"/>
<dbReference type="Proteomes" id="UP000009223">
    <property type="component" value="Chromosome"/>
</dbReference>
<dbReference type="eggNOG" id="ENOG5034CCA">
    <property type="taxonomic scope" value="Bacteria"/>
</dbReference>
<keyword evidence="1" id="KW-0472">Membrane</keyword>
<keyword evidence="1" id="KW-1133">Transmembrane helix</keyword>
<keyword evidence="1" id="KW-0812">Transmembrane</keyword>
<proteinExistence type="predicted"/>
<accession>F5YR54</accession>
<evidence type="ECO:0000313" key="2">
    <source>
        <dbReference type="EMBL" id="AEF86789.1"/>
    </source>
</evidence>
<feature type="transmembrane region" description="Helical" evidence="1">
    <location>
        <begin position="216"/>
        <end position="234"/>
    </location>
</feature>
<evidence type="ECO:0000256" key="1">
    <source>
        <dbReference type="SAM" id="Phobius"/>
    </source>
</evidence>
<reference evidence="3" key="1">
    <citation type="submission" date="2009-12" db="EMBL/GenBank/DDBJ databases">
        <title>Complete sequence of Treponema primitia strain ZAS-2.</title>
        <authorList>
            <person name="Tetu S.G."/>
            <person name="Matson E."/>
            <person name="Ren Q."/>
            <person name="Seshadri R."/>
            <person name="Elbourne L."/>
            <person name="Hassan K.A."/>
            <person name="Durkin A."/>
            <person name="Radune D."/>
            <person name="Mohamoud Y."/>
            <person name="Shay R."/>
            <person name="Jin S."/>
            <person name="Zhang X."/>
            <person name="Lucey K."/>
            <person name="Ballor N.R."/>
            <person name="Ottesen E."/>
            <person name="Rosenthal R."/>
            <person name="Allen A."/>
            <person name="Leadbetter J.R."/>
            <person name="Paulsen I.T."/>
        </authorList>
    </citation>
    <scope>NUCLEOTIDE SEQUENCE [LARGE SCALE GENOMIC DNA]</scope>
    <source>
        <strain evidence="3">ATCC BAA-887 / DSM 12427 / ZAS-2</strain>
    </source>
</reference>
<feature type="transmembrane region" description="Helical" evidence="1">
    <location>
        <begin position="240"/>
        <end position="264"/>
    </location>
</feature>
<dbReference type="KEGG" id="tpi:TREPR_2682"/>
<feature type="transmembrane region" description="Helical" evidence="1">
    <location>
        <begin position="38"/>
        <end position="58"/>
    </location>
</feature>
<feature type="transmembrane region" description="Helical" evidence="1">
    <location>
        <begin position="276"/>
        <end position="303"/>
    </location>
</feature>
<dbReference type="EMBL" id="CP001843">
    <property type="protein sequence ID" value="AEF86789.1"/>
    <property type="molecule type" value="Genomic_DNA"/>
</dbReference>
<gene>
    <name evidence="2" type="ordered locus">TREPR_2682</name>
</gene>
<feature type="transmembrane region" description="Helical" evidence="1">
    <location>
        <begin position="175"/>
        <end position="196"/>
    </location>
</feature>
<evidence type="ECO:0000313" key="3">
    <source>
        <dbReference type="Proteomes" id="UP000009223"/>
    </source>
</evidence>
<dbReference type="STRING" id="545694.TREPR_2682"/>
<feature type="transmembrane region" description="Helical" evidence="1">
    <location>
        <begin position="96"/>
        <end position="118"/>
    </location>
</feature>
<feature type="transmembrane region" description="Helical" evidence="1">
    <location>
        <begin position="6"/>
        <end position="31"/>
    </location>
</feature>
<dbReference type="AlphaFoldDB" id="F5YR54"/>
<name>F5YR54_TREPZ</name>
<keyword evidence="3" id="KW-1185">Reference proteome</keyword>
<protein>
    <submittedName>
        <fullName evidence="2">Putative membrane protein</fullName>
    </submittedName>
</protein>
<reference evidence="2 3" key="2">
    <citation type="journal article" date="2011" name="ISME J.">
        <title>RNA-seq reveals cooperative metabolic interactions between two termite-gut spirochete species in co-culture.</title>
        <authorList>
            <person name="Rosenthal A.Z."/>
            <person name="Matson E.G."/>
            <person name="Eldar A."/>
            <person name="Leadbetter J.R."/>
        </authorList>
    </citation>
    <scope>NUCLEOTIDE SEQUENCE [LARGE SCALE GENOMIC DNA]</scope>
    <source>
        <strain evidence="3">ATCC BAA-887 / DSM 12427 / ZAS-2</strain>
    </source>
</reference>